<evidence type="ECO:0000256" key="2">
    <source>
        <dbReference type="ARBA" id="ARBA00001946"/>
    </source>
</evidence>
<dbReference type="STRING" id="742817.HMPREF9449_01235"/>
<gene>
    <name evidence="9" type="ORF">HMPREF9449_01235</name>
</gene>
<comment type="catalytic activity">
    <reaction evidence="1">
        <text>GDP-alpha-D-mannose + H2O = alpha-D-mannose 1-phosphate + GMP + 2 H(+)</text>
        <dbReference type="Rhea" id="RHEA:27978"/>
        <dbReference type="ChEBI" id="CHEBI:15377"/>
        <dbReference type="ChEBI" id="CHEBI:15378"/>
        <dbReference type="ChEBI" id="CHEBI:57527"/>
        <dbReference type="ChEBI" id="CHEBI:58115"/>
        <dbReference type="ChEBI" id="CHEBI:58409"/>
    </reaction>
</comment>
<comment type="cofactor">
    <cofactor evidence="2">
        <name>Mg(2+)</name>
        <dbReference type="ChEBI" id="CHEBI:18420"/>
    </cofactor>
</comment>
<dbReference type="PANTHER" id="PTHR11839">
    <property type="entry name" value="UDP/ADP-SUGAR PYROPHOSPHATASE"/>
    <property type="match status" value="1"/>
</dbReference>
<dbReference type="InterPro" id="IPR015797">
    <property type="entry name" value="NUDIX_hydrolase-like_dom_sf"/>
</dbReference>
<dbReference type="eggNOG" id="COG0494">
    <property type="taxonomic scope" value="Bacteria"/>
</dbReference>
<dbReference type="Proteomes" id="UP000004892">
    <property type="component" value="Unassembled WGS sequence"/>
</dbReference>
<dbReference type="EMBL" id="ADMC01000018">
    <property type="protein sequence ID" value="EHP48161.1"/>
    <property type="molecule type" value="Genomic_DNA"/>
</dbReference>
<evidence type="ECO:0000256" key="1">
    <source>
        <dbReference type="ARBA" id="ARBA00000847"/>
    </source>
</evidence>
<evidence type="ECO:0000256" key="6">
    <source>
        <dbReference type="ARBA" id="ARBA00032162"/>
    </source>
</evidence>
<dbReference type="PATRIC" id="fig|742817.3.peg.1311"/>
<accession>H1DG49</accession>
<evidence type="ECO:0000256" key="7">
    <source>
        <dbReference type="ARBA" id="ARBA00032272"/>
    </source>
</evidence>
<dbReference type="GO" id="GO:0006753">
    <property type="term" value="P:nucleoside phosphate metabolic process"/>
    <property type="evidence" value="ECO:0007669"/>
    <property type="project" value="TreeGrafter"/>
</dbReference>
<evidence type="ECO:0000313" key="9">
    <source>
        <dbReference type="EMBL" id="EHP48161.1"/>
    </source>
</evidence>
<dbReference type="RefSeq" id="WP_009136383.1">
    <property type="nucleotide sequence ID" value="NZ_JH594596.1"/>
</dbReference>
<comment type="caution">
    <text evidence="9">The sequence shown here is derived from an EMBL/GenBank/DDBJ whole genome shotgun (WGS) entry which is preliminary data.</text>
</comment>
<evidence type="ECO:0000259" key="8">
    <source>
        <dbReference type="PROSITE" id="PS51462"/>
    </source>
</evidence>
<comment type="similarity">
    <text evidence="3">Belongs to the Nudix hydrolase family. NudK subfamily.</text>
</comment>
<sequence>MGKKQIQPWKVLQSEYLFKEPWFTVRRDKVELPNGSLIPSYYVLEYPAWVCVIGITREGKLLMERQYRHGLGRVGYELCAGVVEDSDSSYLEAARRELWEETGYGKGHWETYMVFSVNPGTHTNLTYCFLATDLERIGEPHQEATEDIAVELLEPEEVKKLLMENQIMQAMHVAALWKYFYEKTKADEDRAGKSGISEKFCDR</sequence>
<dbReference type="Pfam" id="PF00293">
    <property type="entry name" value="NUDIX"/>
    <property type="match status" value="1"/>
</dbReference>
<dbReference type="Gene3D" id="3.90.79.10">
    <property type="entry name" value="Nucleoside Triphosphate Pyrophosphohydrolase"/>
    <property type="match status" value="1"/>
</dbReference>
<dbReference type="InterPro" id="IPR000086">
    <property type="entry name" value="NUDIX_hydrolase_dom"/>
</dbReference>
<organism evidence="9 10">
    <name type="scientific">Odoribacter laneus YIT 12061</name>
    <dbReference type="NCBI Taxonomy" id="742817"/>
    <lineage>
        <taxon>Bacteria</taxon>
        <taxon>Pseudomonadati</taxon>
        <taxon>Bacteroidota</taxon>
        <taxon>Bacteroidia</taxon>
        <taxon>Bacteroidales</taxon>
        <taxon>Odoribacteraceae</taxon>
        <taxon>Odoribacter</taxon>
    </lineage>
</organism>
<keyword evidence="10" id="KW-1185">Reference proteome</keyword>
<evidence type="ECO:0000256" key="5">
    <source>
        <dbReference type="ARBA" id="ARBA00022801"/>
    </source>
</evidence>
<dbReference type="SUPFAM" id="SSF55811">
    <property type="entry name" value="Nudix"/>
    <property type="match status" value="1"/>
</dbReference>
<dbReference type="GO" id="GO:0016787">
    <property type="term" value="F:hydrolase activity"/>
    <property type="evidence" value="ECO:0007669"/>
    <property type="project" value="UniProtKB-KW"/>
</dbReference>
<dbReference type="AlphaFoldDB" id="H1DG49"/>
<proteinExistence type="inferred from homology"/>
<dbReference type="PROSITE" id="PS51462">
    <property type="entry name" value="NUDIX"/>
    <property type="match status" value="1"/>
</dbReference>
<dbReference type="HOGENOM" id="CLU_062658_8_0_10"/>
<reference evidence="9 10" key="1">
    <citation type="submission" date="2012-01" db="EMBL/GenBank/DDBJ databases">
        <title>The Genome Sequence of Odoribacter laneus YIT 12061.</title>
        <authorList>
            <consortium name="The Broad Institute Genome Sequencing Platform"/>
            <person name="Earl A."/>
            <person name="Ward D."/>
            <person name="Feldgarden M."/>
            <person name="Gevers D."/>
            <person name="Morotomi M."/>
            <person name="Young S.K."/>
            <person name="Zeng Q."/>
            <person name="Gargeya S."/>
            <person name="Fitzgerald M."/>
            <person name="Haas B."/>
            <person name="Abouelleil A."/>
            <person name="Alvarado L."/>
            <person name="Arachchi H.M."/>
            <person name="Berlin A."/>
            <person name="Chapman S.B."/>
            <person name="Gearin G."/>
            <person name="Goldberg J."/>
            <person name="Griggs A."/>
            <person name="Gujja S."/>
            <person name="Hansen M."/>
            <person name="Heiman D."/>
            <person name="Howarth C."/>
            <person name="Larimer J."/>
            <person name="Lui A."/>
            <person name="MacDonald P.J.P."/>
            <person name="McCowen C."/>
            <person name="Montmayeur A."/>
            <person name="Murphy C."/>
            <person name="Neiman D."/>
            <person name="Pearson M."/>
            <person name="Priest M."/>
            <person name="Roberts A."/>
            <person name="Saif S."/>
            <person name="Shea T."/>
            <person name="Sisk P."/>
            <person name="Stolte C."/>
            <person name="Sykes S."/>
            <person name="Wortman J."/>
            <person name="Nusbaum C."/>
            <person name="Birren B."/>
        </authorList>
    </citation>
    <scope>NUCLEOTIDE SEQUENCE [LARGE SCALE GENOMIC DNA]</scope>
    <source>
        <strain evidence="9 10">YIT 12061</strain>
    </source>
</reference>
<feature type="domain" description="Nudix hydrolase" evidence="8">
    <location>
        <begin position="45"/>
        <end position="175"/>
    </location>
</feature>
<dbReference type="GO" id="GO:0019693">
    <property type="term" value="P:ribose phosphate metabolic process"/>
    <property type="evidence" value="ECO:0007669"/>
    <property type="project" value="TreeGrafter"/>
</dbReference>
<name>H1DG49_9BACT</name>
<evidence type="ECO:0000256" key="3">
    <source>
        <dbReference type="ARBA" id="ARBA00007275"/>
    </source>
</evidence>
<dbReference type="CDD" id="cd03424">
    <property type="entry name" value="NUDIX_ADPRase_Nudt5_UGPPase_Nudt14"/>
    <property type="match status" value="1"/>
</dbReference>
<evidence type="ECO:0000256" key="4">
    <source>
        <dbReference type="ARBA" id="ARBA00016377"/>
    </source>
</evidence>
<evidence type="ECO:0000313" key="10">
    <source>
        <dbReference type="Proteomes" id="UP000004892"/>
    </source>
</evidence>
<protein>
    <recommendedName>
        <fullName evidence="4">GDP-mannose pyrophosphatase</fullName>
    </recommendedName>
    <alternativeName>
        <fullName evidence="6">GDP-mannose hydrolase</fullName>
    </alternativeName>
    <alternativeName>
        <fullName evidence="7">GDPMK</fullName>
    </alternativeName>
</protein>
<dbReference type="GeneID" id="98068817"/>
<dbReference type="PANTHER" id="PTHR11839:SF18">
    <property type="entry name" value="NUDIX HYDROLASE DOMAIN-CONTAINING PROTEIN"/>
    <property type="match status" value="1"/>
</dbReference>
<keyword evidence="5" id="KW-0378">Hydrolase</keyword>